<reference evidence="2" key="1">
    <citation type="journal article" date="2024" name="IScience">
        <title>Strigolactones Initiate the Formation of Haustorium-like Structures in Castilleja.</title>
        <authorList>
            <person name="Buerger M."/>
            <person name="Peterson D."/>
            <person name="Chory J."/>
        </authorList>
    </citation>
    <scope>NUCLEOTIDE SEQUENCE [LARGE SCALE GENOMIC DNA]</scope>
</reference>
<protein>
    <submittedName>
        <fullName evidence="1">Uncharacterized protein</fullName>
    </submittedName>
</protein>
<accession>A0ABD3DGC5</accession>
<sequence length="40" mass="4520">MAVSSDVKHLAAGDYQGDIHIFNLCPSDYIHIQFDTIIDR</sequence>
<dbReference type="EMBL" id="JAVIJP010000017">
    <property type="protein sequence ID" value="KAL3641390.1"/>
    <property type="molecule type" value="Genomic_DNA"/>
</dbReference>
<name>A0ABD3DGC5_9LAMI</name>
<evidence type="ECO:0000313" key="1">
    <source>
        <dbReference type="EMBL" id="KAL3641390.1"/>
    </source>
</evidence>
<comment type="caution">
    <text evidence="1">The sequence shown here is derived from an EMBL/GenBank/DDBJ whole genome shotgun (WGS) entry which is preliminary data.</text>
</comment>
<proteinExistence type="predicted"/>
<keyword evidence="2" id="KW-1185">Reference proteome</keyword>
<evidence type="ECO:0000313" key="2">
    <source>
        <dbReference type="Proteomes" id="UP001632038"/>
    </source>
</evidence>
<gene>
    <name evidence="1" type="ORF">CASFOL_016358</name>
</gene>
<organism evidence="1 2">
    <name type="scientific">Castilleja foliolosa</name>
    <dbReference type="NCBI Taxonomy" id="1961234"/>
    <lineage>
        <taxon>Eukaryota</taxon>
        <taxon>Viridiplantae</taxon>
        <taxon>Streptophyta</taxon>
        <taxon>Embryophyta</taxon>
        <taxon>Tracheophyta</taxon>
        <taxon>Spermatophyta</taxon>
        <taxon>Magnoliopsida</taxon>
        <taxon>eudicotyledons</taxon>
        <taxon>Gunneridae</taxon>
        <taxon>Pentapetalae</taxon>
        <taxon>asterids</taxon>
        <taxon>lamiids</taxon>
        <taxon>Lamiales</taxon>
        <taxon>Orobanchaceae</taxon>
        <taxon>Pedicularideae</taxon>
        <taxon>Castillejinae</taxon>
        <taxon>Castilleja</taxon>
    </lineage>
</organism>
<dbReference type="Proteomes" id="UP001632038">
    <property type="component" value="Unassembled WGS sequence"/>
</dbReference>
<dbReference type="AlphaFoldDB" id="A0ABD3DGC5"/>